<reference evidence="1 2" key="1">
    <citation type="submission" date="2020-06" db="EMBL/GenBank/DDBJ databases">
        <authorList>
            <person name="Voronona O.L."/>
            <person name="Aksenova E.I."/>
            <person name="Kunda M.S."/>
            <person name="Semenov A.N."/>
            <person name="Ryzhova N."/>
        </authorList>
    </citation>
    <scope>NUCLEOTIDE SEQUENCE [LARGE SCALE GENOMIC DNA]</scope>
    <source>
        <strain evidence="1 2">MPKMM3633</strain>
    </source>
</reference>
<evidence type="ECO:0000313" key="1">
    <source>
        <dbReference type="EMBL" id="QKK79113.1"/>
    </source>
</evidence>
<proteinExistence type="predicted"/>
<evidence type="ECO:0000313" key="2">
    <source>
        <dbReference type="Proteomes" id="UP000509371"/>
    </source>
</evidence>
<accession>A0A859CSD8</accession>
<sequence length="40" mass="4303">MGITSSSKATATRDLVGLVEKECLCRLGGDGRNARYGLRF</sequence>
<organism evidence="1 2">
    <name type="scientific">Marinomonas primoryensis</name>
    <dbReference type="NCBI Taxonomy" id="178399"/>
    <lineage>
        <taxon>Bacteria</taxon>
        <taxon>Pseudomonadati</taxon>
        <taxon>Pseudomonadota</taxon>
        <taxon>Gammaproteobacteria</taxon>
        <taxon>Oceanospirillales</taxon>
        <taxon>Oceanospirillaceae</taxon>
        <taxon>Marinomonas</taxon>
    </lineage>
</organism>
<dbReference type="EMBL" id="CP054301">
    <property type="protein sequence ID" value="QKK79113.1"/>
    <property type="molecule type" value="Genomic_DNA"/>
</dbReference>
<dbReference type="Gene3D" id="1.10.10.10">
    <property type="entry name" value="Winged helix-like DNA-binding domain superfamily/Winged helix DNA-binding domain"/>
    <property type="match status" value="1"/>
</dbReference>
<dbReference type="AlphaFoldDB" id="A0A859CSD8"/>
<gene>
    <name evidence="1" type="ORF">MP3633_0375</name>
</gene>
<name>A0A859CSD8_9GAMM</name>
<dbReference type="Proteomes" id="UP000509371">
    <property type="component" value="Chromosome"/>
</dbReference>
<dbReference type="KEGG" id="mpri:MP3633_0375"/>
<dbReference type="InterPro" id="IPR036388">
    <property type="entry name" value="WH-like_DNA-bd_sf"/>
</dbReference>
<protein>
    <submittedName>
        <fullName evidence="1">Uncharacterized protein</fullName>
    </submittedName>
</protein>